<dbReference type="eggNOG" id="COG2899">
    <property type="taxonomic scope" value="Bacteria"/>
</dbReference>
<evidence type="ECO:0000256" key="1">
    <source>
        <dbReference type="SAM" id="Phobius"/>
    </source>
</evidence>
<dbReference type="RefSeq" id="WP_011179617.1">
    <property type="nucleotide sequence ID" value="NC_005955.1"/>
</dbReference>
<feature type="transmembrane region" description="Helical" evidence="1">
    <location>
        <begin position="319"/>
        <end position="338"/>
    </location>
</feature>
<dbReference type="InterPro" id="IPR007427">
    <property type="entry name" value="DUF475"/>
</dbReference>
<dbReference type="PANTHER" id="PTHR30238">
    <property type="entry name" value="MEMBRANE BOUND PREDICTED REDOX MODULATOR"/>
    <property type="match status" value="1"/>
</dbReference>
<keyword evidence="1" id="KW-0472">Membrane</keyword>
<gene>
    <name evidence="2" type="ordered locus">BQ09030</name>
</gene>
<protein>
    <recommendedName>
        <fullName evidence="4">Integral membrane protein</fullName>
    </recommendedName>
</protein>
<feature type="transmembrane region" description="Helical" evidence="1">
    <location>
        <begin position="7"/>
        <end position="27"/>
    </location>
</feature>
<reference evidence="2 3" key="1">
    <citation type="journal article" date="2004" name="Proc. Natl. Acad. Sci. U.S.A.">
        <title>The louse-borne human pathogen Bartonella quintana is a genomic derivative of the zoonotic agent Bartonella henselae.</title>
        <authorList>
            <person name="Alsmark U.C.M."/>
            <person name="Frank A.C."/>
            <person name="Karlberg E.O."/>
            <person name="Legault B.-A."/>
            <person name="Ardell D.H."/>
            <person name="Canbaeck B."/>
            <person name="Eriksson A.-S."/>
            <person name="Naeslund A.K."/>
            <person name="Handley S.A."/>
            <person name="Huvet M."/>
            <person name="La Scola B."/>
            <person name="Holmberg M."/>
            <person name="Andersson S.G.E."/>
        </authorList>
    </citation>
    <scope>NUCLEOTIDE SEQUENCE [LARGE SCALE GENOMIC DNA]</scope>
    <source>
        <strain evidence="2 3">Toulouse</strain>
    </source>
</reference>
<name>A0A0H3M0X0_BARQU</name>
<feature type="transmembrane region" description="Helical" evidence="1">
    <location>
        <begin position="193"/>
        <end position="213"/>
    </location>
</feature>
<dbReference type="KEGG" id="bqu:BQ09030"/>
<organism evidence="2 3">
    <name type="scientific">Bartonella quintana (strain Toulouse)</name>
    <name type="common">Rochalimaea quintana</name>
    <dbReference type="NCBI Taxonomy" id="283165"/>
    <lineage>
        <taxon>Bacteria</taxon>
        <taxon>Pseudomonadati</taxon>
        <taxon>Pseudomonadota</taxon>
        <taxon>Alphaproteobacteria</taxon>
        <taxon>Hyphomicrobiales</taxon>
        <taxon>Bartonellaceae</taxon>
        <taxon>Bartonella</taxon>
    </lineage>
</organism>
<sequence>MALLGYFGWAFFFTIIGVFLGGAIGWFETGSVIGFLKYFFICCVLGILEISLSFDNSIINARVLAKMDPLWRRRFLVWGILIAVFGMRIVFPLLVVAVAVGISPVAAVKLAIWEPHQYATILMDSHVAIAAFGGTFLMMVGLKYFFDSEKEVHWLAFIERPAQKLGAVGGIDIAIILTLILFFSGQVVTEDKIAFLLAALYGLLTFIGVEAISSLLDSPKTTLSAVFKGGVGAFLYLEILDASFSFDGVVGAFAFSHNLFIIAIGLSIGAFYVRSMTIMLVESGILLHYRYLEHGAFYAILILAVIMYLQTLVSVPEVLTGLVGVGIIGMAFCSSLRFKCHHLNKDVVSK</sequence>
<dbReference type="Pfam" id="PF04332">
    <property type="entry name" value="DUF475"/>
    <property type="match status" value="1"/>
</dbReference>
<feature type="transmembrane region" description="Helical" evidence="1">
    <location>
        <begin position="252"/>
        <end position="274"/>
    </location>
</feature>
<keyword evidence="1" id="KW-1133">Transmembrane helix</keyword>
<feature type="transmembrane region" description="Helical" evidence="1">
    <location>
        <begin position="127"/>
        <end position="146"/>
    </location>
</feature>
<dbReference type="HOGENOM" id="CLU_034539_1_0_5"/>
<dbReference type="NCBIfam" id="NF010617">
    <property type="entry name" value="PRK14013.2-3"/>
    <property type="match status" value="1"/>
</dbReference>
<feature type="transmembrane region" description="Helical" evidence="1">
    <location>
        <begin position="167"/>
        <end position="187"/>
    </location>
</feature>
<evidence type="ECO:0000313" key="2">
    <source>
        <dbReference type="EMBL" id="CAF26381.1"/>
    </source>
</evidence>
<dbReference type="EMBL" id="BX897700">
    <property type="protein sequence ID" value="CAF26381.1"/>
    <property type="molecule type" value="Genomic_DNA"/>
</dbReference>
<feature type="transmembrane region" description="Helical" evidence="1">
    <location>
        <begin position="33"/>
        <end position="54"/>
    </location>
</feature>
<dbReference type="Proteomes" id="UP000000597">
    <property type="component" value="Chromosome"/>
</dbReference>
<dbReference type="PANTHER" id="PTHR30238:SF4">
    <property type="entry name" value="SLL1022 PROTEIN"/>
    <property type="match status" value="1"/>
</dbReference>
<evidence type="ECO:0000313" key="3">
    <source>
        <dbReference type="Proteomes" id="UP000000597"/>
    </source>
</evidence>
<keyword evidence="1" id="KW-0812">Transmembrane</keyword>
<dbReference type="AlphaFoldDB" id="A0A0H3M0X0"/>
<dbReference type="OrthoDB" id="8533002at2"/>
<proteinExistence type="predicted"/>
<accession>A0A0H3M0X0</accession>
<feature type="transmembrane region" description="Helical" evidence="1">
    <location>
        <begin position="225"/>
        <end position="246"/>
    </location>
</feature>
<dbReference type="NCBIfam" id="NF010620">
    <property type="entry name" value="PRK14013.2-6"/>
    <property type="match status" value="1"/>
</dbReference>
<feature type="transmembrane region" description="Helical" evidence="1">
    <location>
        <begin position="75"/>
        <end position="107"/>
    </location>
</feature>
<evidence type="ECO:0008006" key="4">
    <source>
        <dbReference type="Google" id="ProtNLM"/>
    </source>
</evidence>
<feature type="transmembrane region" description="Helical" evidence="1">
    <location>
        <begin position="295"/>
        <end position="313"/>
    </location>
</feature>